<comment type="subcellular location">
    <subcellularLocation>
        <location evidence="2">Endosome membrane</location>
        <topology evidence="2">Multi-pass membrane protein</topology>
    </subcellularLocation>
    <subcellularLocation>
        <location evidence="1">Lysosome membrane</location>
        <topology evidence="1">Multi-pass membrane protein</topology>
    </subcellularLocation>
</comment>
<keyword evidence="6" id="KW-0967">Endosome</keyword>
<feature type="transmembrane region" description="Helical" evidence="10">
    <location>
        <begin position="74"/>
        <end position="103"/>
    </location>
</feature>
<name>A0A7R9BF24_9CRUS</name>
<evidence type="ECO:0000256" key="10">
    <source>
        <dbReference type="SAM" id="Phobius"/>
    </source>
</evidence>
<dbReference type="PRINTS" id="PR02095">
    <property type="entry name" value="TRNSPORTRHRG"/>
</dbReference>
<evidence type="ECO:0000256" key="6">
    <source>
        <dbReference type="ARBA" id="ARBA00022753"/>
    </source>
</evidence>
<keyword evidence="5 10" id="KW-0812">Transmembrane</keyword>
<evidence type="ECO:0000256" key="4">
    <source>
        <dbReference type="ARBA" id="ARBA00022448"/>
    </source>
</evidence>
<evidence type="ECO:0000313" key="12">
    <source>
        <dbReference type="Proteomes" id="UP000678499"/>
    </source>
</evidence>
<dbReference type="AlphaFoldDB" id="A0A7R9BF24"/>
<keyword evidence="4" id="KW-0813">Transport</keyword>
<dbReference type="PANTHER" id="PTHR31525">
    <property type="entry name" value="HEME TRANSPORTER HRG1"/>
    <property type="match status" value="1"/>
</dbReference>
<keyword evidence="7 10" id="KW-1133">Transmembrane helix</keyword>
<keyword evidence="9" id="KW-0458">Lysosome</keyword>
<keyword evidence="8 10" id="KW-0472">Membrane</keyword>
<feature type="transmembrane region" description="Helical" evidence="10">
    <location>
        <begin position="41"/>
        <end position="62"/>
    </location>
</feature>
<dbReference type="GO" id="GO:0005765">
    <property type="term" value="C:lysosomal membrane"/>
    <property type="evidence" value="ECO:0007669"/>
    <property type="project" value="UniProtKB-SubCell"/>
</dbReference>
<dbReference type="EMBL" id="CAJPEX010000118">
    <property type="protein sequence ID" value="CAG0913477.1"/>
    <property type="molecule type" value="Genomic_DNA"/>
</dbReference>
<dbReference type="GO" id="GO:0015232">
    <property type="term" value="F:heme transmembrane transporter activity"/>
    <property type="evidence" value="ECO:0007669"/>
    <property type="project" value="InterPro"/>
</dbReference>
<feature type="transmembrane region" description="Helical" evidence="10">
    <location>
        <begin position="115"/>
        <end position="134"/>
    </location>
</feature>
<evidence type="ECO:0000256" key="3">
    <source>
        <dbReference type="ARBA" id="ARBA00006203"/>
    </source>
</evidence>
<organism evidence="11">
    <name type="scientific">Notodromas monacha</name>
    <dbReference type="NCBI Taxonomy" id="399045"/>
    <lineage>
        <taxon>Eukaryota</taxon>
        <taxon>Metazoa</taxon>
        <taxon>Ecdysozoa</taxon>
        <taxon>Arthropoda</taxon>
        <taxon>Crustacea</taxon>
        <taxon>Oligostraca</taxon>
        <taxon>Ostracoda</taxon>
        <taxon>Podocopa</taxon>
        <taxon>Podocopida</taxon>
        <taxon>Cypridocopina</taxon>
        <taxon>Cypridoidea</taxon>
        <taxon>Cyprididae</taxon>
        <taxon>Notodromas</taxon>
    </lineage>
</organism>
<dbReference type="Proteomes" id="UP000678499">
    <property type="component" value="Unassembled WGS sequence"/>
</dbReference>
<evidence type="ECO:0000256" key="8">
    <source>
        <dbReference type="ARBA" id="ARBA00023136"/>
    </source>
</evidence>
<evidence type="ECO:0000256" key="9">
    <source>
        <dbReference type="ARBA" id="ARBA00023228"/>
    </source>
</evidence>
<dbReference type="GO" id="GO:0005886">
    <property type="term" value="C:plasma membrane"/>
    <property type="evidence" value="ECO:0007669"/>
    <property type="project" value="TreeGrafter"/>
</dbReference>
<gene>
    <name evidence="11" type="ORF">NMOB1V02_LOCUS1218</name>
</gene>
<evidence type="ECO:0000256" key="1">
    <source>
        <dbReference type="ARBA" id="ARBA00004155"/>
    </source>
</evidence>
<dbReference type="GO" id="GO:0020037">
    <property type="term" value="F:heme binding"/>
    <property type="evidence" value="ECO:0007669"/>
    <property type="project" value="TreeGrafter"/>
</dbReference>
<feature type="transmembrane region" description="Helical" evidence="10">
    <location>
        <begin position="12"/>
        <end position="35"/>
    </location>
</feature>
<evidence type="ECO:0000313" key="11">
    <source>
        <dbReference type="EMBL" id="CAD7273325.1"/>
    </source>
</evidence>
<evidence type="ECO:0000256" key="7">
    <source>
        <dbReference type="ARBA" id="ARBA00022989"/>
    </source>
</evidence>
<comment type="similarity">
    <text evidence="3">Belongs to the HRG family.</text>
</comment>
<dbReference type="GO" id="GO:0010008">
    <property type="term" value="C:endosome membrane"/>
    <property type="evidence" value="ECO:0007669"/>
    <property type="project" value="UniProtKB-SubCell"/>
</dbReference>
<protein>
    <submittedName>
        <fullName evidence="11">Uncharacterized protein</fullName>
    </submittedName>
</protein>
<keyword evidence="12" id="KW-1185">Reference proteome</keyword>
<evidence type="ECO:0000256" key="5">
    <source>
        <dbReference type="ARBA" id="ARBA00022692"/>
    </source>
</evidence>
<sequence length="170" mass="18900">MACCVRPWVVRLNLAIAAIGGLLGLIAFLCFGFYFHNEHAAVWGLVSALLASVVALLHYLYIKEELDVWYSGGGLYNIAFLGLCGALMGLAGLIFYVFLIIYYKLPFSASEISDSYYIATVWSFMTAKWGMGLFMHARNYKTILEGEDDGLRPLCDREYLSCSLHDPIGA</sequence>
<evidence type="ECO:0000256" key="2">
    <source>
        <dbReference type="ARBA" id="ARBA00004337"/>
    </source>
</evidence>
<proteinExistence type="inferred from homology"/>
<accession>A0A7R9BF24</accession>
<reference evidence="11" key="1">
    <citation type="submission" date="2020-11" db="EMBL/GenBank/DDBJ databases">
        <authorList>
            <person name="Tran Van P."/>
        </authorList>
    </citation>
    <scope>NUCLEOTIDE SEQUENCE</scope>
</reference>
<dbReference type="InterPro" id="IPR026218">
    <property type="entry name" value="HRG"/>
</dbReference>
<dbReference type="Pfam" id="PF16954">
    <property type="entry name" value="HRG"/>
    <property type="match status" value="1"/>
</dbReference>
<dbReference type="PANTHER" id="PTHR31525:SF1">
    <property type="entry name" value="HEME TRANSPORTER HRG1"/>
    <property type="match status" value="1"/>
</dbReference>
<dbReference type="EMBL" id="OA882155">
    <property type="protein sequence ID" value="CAD7273325.1"/>
    <property type="molecule type" value="Genomic_DNA"/>
</dbReference>
<dbReference type="OrthoDB" id="5954402at2759"/>